<dbReference type="AlphaFoldDB" id="W7ATS3"/>
<sequence>MTKLNELVFEIYTRMTAMDWFANVTKAIQSLTGKIQPLLIVVAGLCLVCAGAMYLFGDEQKRTAKSWLIGIGIGLLIVCGATQLINTYTSITKF</sequence>
<dbReference type="EMBL" id="AOCG01000022">
    <property type="protein sequence ID" value="EUJ16600.1"/>
    <property type="molecule type" value="Genomic_DNA"/>
</dbReference>
<name>W7ATS3_9LIST</name>
<proteinExistence type="predicted"/>
<keyword evidence="1" id="KW-0812">Transmembrane</keyword>
<accession>W7ATS3</accession>
<protein>
    <recommendedName>
        <fullName evidence="4">TrbC/VIRB2 family protein</fullName>
    </recommendedName>
</protein>
<keyword evidence="3" id="KW-1185">Reference proteome</keyword>
<feature type="transmembrane region" description="Helical" evidence="1">
    <location>
        <begin position="67"/>
        <end position="85"/>
    </location>
</feature>
<evidence type="ECO:0000313" key="3">
    <source>
        <dbReference type="Proteomes" id="UP000019246"/>
    </source>
</evidence>
<keyword evidence="1" id="KW-0472">Membrane</keyword>
<evidence type="ECO:0000313" key="2">
    <source>
        <dbReference type="EMBL" id="EUJ16600.1"/>
    </source>
</evidence>
<dbReference type="RefSeq" id="WP_052008623.1">
    <property type="nucleotide sequence ID" value="NZ_AOCG01000022.1"/>
</dbReference>
<comment type="caution">
    <text evidence="2">The sequence shown here is derived from an EMBL/GenBank/DDBJ whole genome shotgun (WGS) entry which is preliminary data.</text>
</comment>
<feature type="transmembrane region" description="Helical" evidence="1">
    <location>
        <begin position="35"/>
        <end position="55"/>
    </location>
</feature>
<gene>
    <name evidence="2" type="ORF">MAQA_15726</name>
</gene>
<organism evidence="2 3">
    <name type="scientific">Listeria aquatica FSL S10-1188</name>
    <dbReference type="NCBI Taxonomy" id="1265818"/>
    <lineage>
        <taxon>Bacteria</taxon>
        <taxon>Bacillati</taxon>
        <taxon>Bacillota</taxon>
        <taxon>Bacilli</taxon>
        <taxon>Bacillales</taxon>
        <taxon>Listeriaceae</taxon>
        <taxon>Listeria</taxon>
    </lineage>
</organism>
<dbReference type="Pfam" id="PF04956">
    <property type="entry name" value="TrbC"/>
    <property type="match status" value="1"/>
</dbReference>
<reference evidence="2 3" key="1">
    <citation type="journal article" date="2014" name="Int. J. Syst. Evol. Microbiol.">
        <title>Listeria floridensis sp. nov., Listeria aquatica sp. nov., Listeria cornellensis sp. nov., Listeria riparia sp. nov. and Listeria grandensis sp. nov., from agricultural and natural environments.</title>
        <authorList>
            <person name="den Bakker H.C."/>
            <person name="Warchocki S."/>
            <person name="Wright E.M."/>
            <person name="Allred A.F."/>
            <person name="Ahlstrom C."/>
            <person name="Manuel C.S."/>
            <person name="Stasiewicz M.J."/>
            <person name="Burrell A."/>
            <person name="Roof S."/>
            <person name="Strawn L."/>
            <person name="Fortes E.D."/>
            <person name="Nightingale K.K."/>
            <person name="Kephart D."/>
            <person name="Wiedmann M."/>
        </authorList>
    </citation>
    <scope>NUCLEOTIDE SEQUENCE [LARGE SCALE GENOMIC DNA]</scope>
    <source>
        <strain evidence="2 3">FSL S10-1188</strain>
    </source>
</reference>
<dbReference type="PATRIC" id="fig|1265818.5.peg.3175"/>
<keyword evidence="1" id="KW-1133">Transmembrane helix</keyword>
<dbReference type="OrthoDB" id="3035651at2"/>
<evidence type="ECO:0000256" key="1">
    <source>
        <dbReference type="SAM" id="Phobius"/>
    </source>
</evidence>
<dbReference type="STRING" id="1265818.MAQA_15726"/>
<evidence type="ECO:0008006" key="4">
    <source>
        <dbReference type="Google" id="ProtNLM"/>
    </source>
</evidence>
<dbReference type="Proteomes" id="UP000019246">
    <property type="component" value="Unassembled WGS sequence"/>
</dbReference>
<dbReference type="InterPro" id="IPR007039">
    <property type="entry name" value="TrbC/VirB2"/>
</dbReference>